<dbReference type="SUPFAM" id="SSF51126">
    <property type="entry name" value="Pectin lyase-like"/>
    <property type="match status" value="1"/>
</dbReference>
<sequence length="1143" mass="121492">MSVLFRQVAICLFLLLPLLVKADTFIVTSNQDSGPGTLRAAILASNANGTATTDYIHFNLPHTTWNDRTIIFTTSMPAIVGNLVIDGTTQPGAPLDKSEAGVVLMGKAPPLSDPLYGIFIDNADHVEIYGLGIFTDGTSSRNDFGIYVTNSGNITIGAPGKGNVIARWWHGIQVENCPNGQIAVQSNIIGTSGKMDPPTDATDCTSAIETRNVGHLLIGGPTAAAGNVLFGRNICNISQDDGKSGRTMLSFNKVCLDRNGAVVTNYFYNNGGFSLYGKDHEITISDNQISCTGIFIAQAAKPVLVVRNRIGTDMSGQNKLSNNEIAQVGIQVLDCKQVLIGGSAANANYIAGRYSGVVNNYSYNTTVSHNSLFCNGDGINIYGWDPNVAGRPAPFVNVTGCNGSTITGKAPPNGKVEVYESDNCALYYSPGNCGQKIYVATITADHNGDWSFPAAATVGYTFGATDTYGCTAEFSTPLVQYISQTNTACGKRTGSVIMKVQRGYIIGWRTPDGTIVSRDTSLINMPAGRYVLEISSGSCNDARCIYSWGEFQIGEESPAIVTDGVIITDASCGQKNGSIKYLRYTGMNRKITWKNAAGQIVGEGEELIDAAPGAYTVTIHDIVNDCSATAGPFIITNLNGPTLDLSRVVVAPATCGASNGSITGAVVTGTGNITYTWLDHTGKQVGNEAALKDMKAGKYVLRFSDASGCTYAESDTIVIPHAGIITVDDSKIVIKQAGCDGRGGQITGLIQTGATKLEWLNGNDQVVGNDIDLMNVVPGVYRLVLSNKDCRWDYKLYGVTQAVAPKAMLEKITKTPPHCGQANGSLTDPQITGVTPVSYRWVNENNVIVSNTADALNLSAGSYRLIVTDVNGCESEAATQSLLAAPLPQLDVTGMTVKPDNCNTHTGSITGIRATGAGPLAYAWHTGTVAVGQQVPLTDIPAGTYRLSVTDKYGCMVKSDAIEVDNADVLAATPKLPDYTITTGMEVLLQVSNPEEGMYYLYNPAVSRQPVQQSATGSFLVQGLTHTSTFLVELKRGSCISPRGKGTVTVLDGARIYPPTAFTPNGDGQNDLFRIKAFGLKATVLTVYSRWGQVVFTTQDLQRGWDGRHQDLPLPAGDYVWMLKAVDIAGHEVQRSGSILLIR</sequence>
<accession>A0A1T4SLV4</accession>
<dbReference type="InterPro" id="IPR011050">
    <property type="entry name" value="Pectin_lyase_fold/virulence"/>
</dbReference>
<name>A0A1T4SLV4_9BACT</name>
<dbReference type="InterPro" id="IPR026341">
    <property type="entry name" value="T9SS_type_B"/>
</dbReference>
<protein>
    <submittedName>
        <fullName evidence="2">Gliding motility-associated C-terminal domain-containing protein</fullName>
    </submittedName>
</protein>
<dbReference type="NCBIfam" id="TIGR04131">
    <property type="entry name" value="Bac_Flav_CTERM"/>
    <property type="match status" value="1"/>
</dbReference>
<keyword evidence="1" id="KW-0732">Signal</keyword>
<dbReference type="RefSeq" id="WP_078670418.1">
    <property type="nucleotide sequence ID" value="NZ_FUWZ01000003.1"/>
</dbReference>
<dbReference type="AlphaFoldDB" id="A0A1T4SLV4"/>
<proteinExistence type="predicted"/>
<evidence type="ECO:0000256" key="1">
    <source>
        <dbReference type="SAM" id="SignalP"/>
    </source>
</evidence>
<organism evidence="2 3">
    <name type="scientific">Chitinophaga eiseniae</name>
    <dbReference type="NCBI Taxonomy" id="634771"/>
    <lineage>
        <taxon>Bacteria</taxon>
        <taxon>Pseudomonadati</taxon>
        <taxon>Bacteroidota</taxon>
        <taxon>Chitinophagia</taxon>
        <taxon>Chitinophagales</taxon>
        <taxon>Chitinophagaceae</taxon>
        <taxon>Chitinophaga</taxon>
    </lineage>
</organism>
<dbReference type="Pfam" id="PF13585">
    <property type="entry name" value="CHU_C"/>
    <property type="match status" value="1"/>
</dbReference>
<dbReference type="Proteomes" id="UP000190367">
    <property type="component" value="Unassembled WGS sequence"/>
</dbReference>
<reference evidence="3" key="1">
    <citation type="submission" date="2017-02" db="EMBL/GenBank/DDBJ databases">
        <authorList>
            <person name="Varghese N."/>
            <person name="Submissions S."/>
        </authorList>
    </citation>
    <scope>NUCLEOTIDE SEQUENCE [LARGE SCALE GENOMIC DNA]</scope>
    <source>
        <strain evidence="3">DSM 22224</strain>
    </source>
</reference>
<feature type="chain" id="PRO_5013046612" evidence="1">
    <location>
        <begin position="23"/>
        <end position="1143"/>
    </location>
</feature>
<dbReference type="EMBL" id="FUWZ01000003">
    <property type="protein sequence ID" value="SKA28878.1"/>
    <property type="molecule type" value="Genomic_DNA"/>
</dbReference>
<dbReference type="STRING" id="634771.SAMN04488128_10338"/>
<feature type="signal peptide" evidence="1">
    <location>
        <begin position="1"/>
        <end position="22"/>
    </location>
</feature>
<evidence type="ECO:0000313" key="2">
    <source>
        <dbReference type="EMBL" id="SKA28878.1"/>
    </source>
</evidence>
<dbReference type="OrthoDB" id="635358at2"/>
<evidence type="ECO:0000313" key="3">
    <source>
        <dbReference type="Proteomes" id="UP000190367"/>
    </source>
</evidence>
<dbReference type="Gene3D" id="2.60.40.10">
    <property type="entry name" value="Immunoglobulins"/>
    <property type="match status" value="2"/>
</dbReference>
<gene>
    <name evidence="2" type="ORF">SAMN04488128_10338</name>
</gene>
<dbReference type="InterPro" id="IPR013783">
    <property type="entry name" value="Ig-like_fold"/>
</dbReference>
<keyword evidence="3" id="KW-1185">Reference proteome</keyword>